<keyword evidence="4" id="KW-1185">Reference proteome</keyword>
<gene>
    <name evidence="3" type="ORF">ABUE31_05795</name>
</gene>
<proteinExistence type="predicted"/>
<feature type="chain" id="PRO_5047222961" description="Lipoprotein" evidence="2">
    <location>
        <begin position="24"/>
        <end position="178"/>
    </location>
</feature>
<sequence>MARLRISRSAGALLLLGLFAVSACRDTGGAEDAFFEVGGKLFVFNYRVATARYLVNLNPLRPIEAGQTAVARFEDPAGGDDIEVRQAIWPKLSKTTIESPPVRCVVKDRPYKVSIRIEGPEGKLLQSIETTITSSENQDLLPDRPLVVGPFYTSNPDLAGRPDGKLPGEDQATCPAAT</sequence>
<organism evidence="3 4">
    <name type="scientific">Mesorhizobium marinum</name>
    <dbReference type="NCBI Taxonomy" id="3228790"/>
    <lineage>
        <taxon>Bacteria</taxon>
        <taxon>Pseudomonadati</taxon>
        <taxon>Pseudomonadota</taxon>
        <taxon>Alphaproteobacteria</taxon>
        <taxon>Hyphomicrobiales</taxon>
        <taxon>Phyllobacteriaceae</taxon>
        <taxon>Mesorhizobium</taxon>
    </lineage>
</organism>
<name>A0ABV3QWQ3_9HYPH</name>
<reference evidence="3 4" key="1">
    <citation type="submission" date="2024-06" db="EMBL/GenBank/DDBJ databases">
        <authorList>
            <person name="Tuo L."/>
        </authorList>
    </citation>
    <scope>NUCLEOTIDE SEQUENCE [LARGE SCALE GENOMIC DNA]</scope>
    <source>
        <strain evidence="3 4">ZMM04-5</strain>
    </source>
</reference>
<evidence type="ECO:0000313" key="3">
    <source>
        <dbReference type="EMBL" id="MEW9805494.1"/>
    </source>
</evidence>
<dbReference type="PROSITE" id="PS51257">
    <property type="entry name" value="PROKAR_LIPOPROTEIN"/>
    <property type="match status" value="1"/>
</dbReference>
<feature type="region of interest" description="Disordered" evidence="1">
    <location>
        <begin position="151"/>
        <end position="178"/>
    </location>
</feature>
<evidence type="ECO:0008006" key="5">
    <source>
        <dbReference type="Google" id="ProtNLM"/>
    </source>
</evidence>
<protein>
    <recommendedName>
        <fullName evidence="5">Lipoprotein</fullName>
    </recommendedName>
</protein>
<comment type="caution">
    <text evidence="3">The sequence shown here is derived from an EMBL/GenBank/DDBJ whole genome shotgun (WGS) entry which is preliminary data.</text>
</comment>
<keyword evidence="2" id="KW-0732">Signal</keyword>
<evidence type="ECO:0000256" key="2">
    <source>
        <dbReference type="SAM" id="SignalP"/>
    </source>
</evidence>
<feature type="signal peptide" evidence="2">
    <location>
        <begin position="1"/>
        <end position="23"/>
    </location>
</feature>
<evidence type="ECO:0000313" key="4">
    <source>
        <dbReference type="Proteomes" id="UP001556196"/>
    </source>
</evidence>
<dbReference type="Proteomes" id="UP001556196">
    <property type="component" value="Unassembled WGS sequence"/>
</dbReference>
<accession>A0ABV3QWQ3</accession>
<dbReference type="RefSeq" id="WP_367722592.1">
    <property type="nucleotide sequence ID" value="NZ_JBFOCI010000002.1"/>
</dbReference>
<dbReference type="EMBL" id="JBFOCI010000002">
    <property type="protein sequence ID" value="MEW9805494.1"/>
    <property type="molecule type" value="Genomic_DNA"/>
</dbReference>
<evidence type="ECO:0000256" key="1">
    <source>
        <dbReference type="SAM" id="MobiDB-lite"/>
    </source>
</evidence>